<organism evidence="1 2">
    <name type="scientific">Uabimicrobium amorphum</name>
    <dbReference type="NCBI Taxonomy" id="2596890"/>
    <lineage>
        <taxon>Bacteria</taxon>
        <taxon>Pseudomonadati</taxon>
        <taxon>Planctomycetota</taxon>
        <taxon>Candidatus Uabimicrobiia</taxon>
        <taxon>Candidatus Uabimicrobiales</taxon>
        <taxon>Candidatus Uabimicrobiaceae</taxon>
        <taxon>Candidatus Uabimicrobium</taxon>
    </lineage>
</organism>
<evidence type="ECO:0000313" key="2">
    <source>
        <dbReference type="Proteomes" id="UP000326354"/>
    </source>
</evidence>
<dbReference type="EMBL" id="AP019860">
    <property type="protein sequence ID" value="BBM83247.1"/>
    <property type="molecule type" value="Genomic_DNA"/>
</dbReference>
<reference evidence="1 2" key="1">
    <citation type="submission" date="2019-08" db="EMBL/GenBank/DDBJ databases">
        <title>Complete genome sequence of Candidatus Uab amorphum.</title>
        <authorList>
            <person name="Shiratori T."/>
            <person name="Suzuki S."/>
            <person name="Kakizawa Y."/>
            <person name="Ishida K."/>
        </authorList>
    </citation>
    <scope>NUCLEOTIDE SEQUENCE [LARGE SCALE GENOMIC DNA]</scope>
    <source>
        <strain evidence="1 2">SRT547</strain>
    </source>
</reference>
<accession>A0A5S9IKK8</accession>
<protein>
    <recommendedName>
        <fullName evidence="3">Lipoprotein</fullName>
    </recommendedName>
</protein>
<dbReference type="Proteomes" id="UP000326354">
    <property type="component" value="Chromosome"/>
</dbReference>
<dbReference type="PROSITE" id="PS51257">
    <property type="entry name" value="PROKAR_LIPOPROTEIN"/>
    <property type="match status" value="1"/>
</dbReference>
<evidence type="ECO:0000313" key="1">
    <source>
        <dbReference type="EMBL" id="BBM83247.1"/>
    </source>
</evidence>
<gene>
    <name evidence="1" type="ORF">UABAM_01598</name>
</gene>
<proteinExistence type="predicted"/>
<dbReference type="RefSeq" id="WP_151967456.1">
    <property type="nucleotide sequence ID" value="NZ_AP019860.1"/>
</dbReference>
<keyword evidence="2" id="KW-1185">Reference proteome</keyword>
<evidence type="ECO:0008006" key="3">
    <source>
        <dbReference type="Google" id="ProtNLM"/>
    </source>
</evidence>
<sequence>MKQKILLNIFILGLSILVLTSCCNYTAKEDFYITEDPVTNVDEQAVAQVTVLKRGFYFLWFIPFKRGCEAYAKDLMEKKVREAYKGKAVGVAEYKIIDEYNMSLFWWTTGTKVTGKIIVKK</sequence>
<name>A0A5S9IKK8_UABAM</name>
<dbReference type="AlphaFoldDB" id="A0A5S9IKK8"/>
<dbReference type="KEGG" id="uam:UABAM_01598"/>